<evidence type="ECO:0000256" key="1">
    <source>
        <dbReference type="ARBA" id="ARBA00022801"/>
    </source>
</evidence>
<name>A0A1C7P6L6_9HYPH</name>
<keyword evidence="1" id="KW-0378">Hydrolase</keyword>
<dbReference type="Proteomes" id="UP000093111">
    <property type="component" value="Unassembled WGS sequence"/>
</dbReference>
<sequence>MTTALLIIDVQNAILDGEGSPERQPVIDAALNETVGRLQSIQARARASHIPVILVQHDGGAGDPLARSSNGWGLRREIAPVPGETVVHKMSSDSFFQTDLQEQLAKHAVTHLVIGGCQTQYCVDTTARRAVSLGYDVTLLSDGHMTGDMGELSFSQIIAHHNRLLGGFRAGAQTIELRRSNEITF</sequence>
<gene>
    <name evidence="3" type="ORF">ADU59_04155</name>
</gene>
<dbReference type="SUPFAM" id="SSF52499">
    <property type="entry name" value="Isochorismatase-like hydrolases"/>
    <property type="match status" value="1"/>
</dbReference>
<keyword evidence="4" id="KW-1185">Reference proteome</keyword>
<dbReference type="InterPro" id="IPR036380">
    <property type="entry name" value="Isochorismatase-like_sf"/>
</dbReference>
<evidence type="ECO:0000259" key="2">
    <source>
        <dbReference type="Pfam" id="PF00857"/>
    </source>
</evidence>
<dbReference type="GO" id="GO:0016787">
    <property type="term" value="F:hydrolase activity"/>
    <property type="evidence" value="ECO:0007669"/>
    <property type="project" value="UniProtKB-KW"/>
</dbReference>
<feature type="domain" description="Isochorismatase-like" evidence="2">
    <location>
        <begin position="3"/>
        <end position="147"/>
    </location>
</feature>
<dbReference type="InterPro" id="IPR000868">
    <property type="entry name" value="Isochorismatase-like_dom"/>
</dbReference>
<evidence type="ECO:0000313" key="3">
    <source>
        <dbReference type="EMBL" id="OBZ96918.1"/>
    </source>
</evidence>
<dbReference type="AlphaFoldDB" id="A0A1C7P6L6"/>
<dbReference type="EMBL" id="LGLV01000004">
    <property type="protein sequence ID" value="OBZ96918.1"/>
    <property type="molecule type" value="Genomic_DNA"/>
</dbReference>
<dbReference type="STRING" id="1612624.ADU59_04155"/>
<comment type="caution">
    <text evidence="3">The sequence shown here is derived from an EMBL/GenBank/DDBJ whole genome shotgun (WGS) entry which is preliminary data.</text>
</comment>
<reference evidence="3 4" key="1">
    <citation type="journal article" date="2016" name="Syst. Appl. Microbiol.">
        <title>Pararhizobium polonicum sp. nov. isolated from tumors on stone fruit rootstocks.</title>
        <authorList>
            <person name="Pulawska J."/>
            <person name="Kuzmanovic N."/>
            <person name="Willems A."/>
            <person name="Pothier J.F."/>
        </authorList>
    </citation>
    <scope>NUCLEOTIDE SEQUENCE [LARGE SCALE GENOMIC DNA]</scope>
    <source>
        <strain evidence="3 4">F5.1</strain>
    </source>
</reference>
<dbReference type="PATRIC" id="fig|1612624.7.peg.870"/>
<dbReference type="PANTHER" id="PTHR43540">
    <property type="entry name" value="PEROXYUREIDOACRYLATE/UREIDOACRYLATE AMIDOHYDROLASE-RELATED"/>
    <property type="match status" value="1"/>
</dbReference>
<dbReference type="PANTHER" id="PTHR43540:SF14">
    <property type="entry name" value="ISOCHORISMATASE"/>
    <property type="match status" value="1"/>
</dbReference>
<dbReference type="Gene3D" id="3.40.50.850">
    <property type="entry name" value="Isochorismatase-like"/>
    <property type="match status" value="1"/>
</dbReference>
<dbReference type="RefSeq" id="WP_068951926.1">
    <property type="nucleotide sequence ID" value="NZ_LGLV01000004.1"/>
</dbReference>
<protein>
    <submittedName>
        <fullName evidence="3">Isochorismatase</fullName>
    </submittedName>
</protein>
<evidence type="ECO:0000313" key="4">
    <source>
        <dbReference type="Proteomes" id="UP000093111"/>
    </source>
</evidence>
<accession>A0A1C7P6L6</accession>
<dbReference type="CDD" id="cd01014">
    <property type="entry name" value="nicotinamidase_related"/>
    <property type="match status" value="1"/>
</dbReference>
<dbReference type="Pfam" id="PF00857">
    <property type="entry name" value="Isochorismatase"/>
    <property type="match status" value="1"/>
</dbReference>
<dbReference type="OrthoDB" id="9794942at2"/>
<dbReference type="InterPro" id="IPR050272">
    <property type="entry name" value="Isochorismatase-like_hydrls"/>
</dbReference>
<proteinExistence type="predicted"/>
<organism evidence="3 4">
    <name type="scientific">Pararhizobium polonicum</name>
    <dbReference type="NCBI Taxonomy" id="1612624"/>
    <lineage>
        <taxon>Bacteria</taxon>
        <taxon>Pseudomonadati</taxon>
        <taxon>Pseudomonadota</taxon>
        <taxon>Alphaproteobacteria</taxon>
        <taxon>Hyphomicrobiales</taxon>
        <taxon>Rhizobiaceae</taxon>
        <taxon>Rhizobium/Agrobacterium group</taxon>
        <taxon>Pararhizobium</taxon>
    </lineage>
</organism>